<dbReference type="CDD" id="cd04301">
    <property type="entry name" value="NAT_SF"/>
    <property type="match status" value="1"/>
</dbReference>
<dbReference type="Pfam" id="PF00583">
    <property type="entry name" value="Acetyltransf_1"/>
    <property type="match status" value="1"/>
</dbReference>
<comment type="similarity">
    <text evidence="1">Belongs to the PLPL family.</text>
</comment>
<keyword evidence="3 5" id="KW-0442">Lipid degradation</keyword>
<protein>
    <recommendedName>
        <fullName evidence="12">Patatin-like phospholipase domain-containing protein</fullName>
    </recommendedName>
</protein>
<keyword evidence="7" id="KW-1133">Transmembrane helix</keyword>
<dbReference type="InterPro" id="IPR000182">
    <property type="entry name" value="GNAT_dom"/>
</dbReference>
<evidence type="ECO:0000313" key="11">
    <source>
        <dbReference type="Proteomes" id="UP000807716"/>
    </source>
</evidence>
<dbReference type="PROSITE" id="PS51186">
    <property type="entry name" value="GNAT"/>
    <property type="match status" value="1"/>
</dbReference>
<evidence type="ECO:0000259" key="8">
    <source>
        <dbReference type="PROSITE" id="PS51186"/>
    </source>
</evidence>
<organism evidence="10 11">
    <name type="scientific">Actinomortierella ambigua</name>
    <dbReference type="NCBI Taxonomy" id="1343610"/>
    <lineage>
        <taxon>Eukaryota</taxon>
        <taxon>Fungi</taxon>
        <taxon>Fungi incertae sedis</taxon>
        <taxon>Mucoromycota</taxon>
        <taxon>Mortierellomycotina</taxon>
        <taxon>Mortierellomycetes</taxon>
        <taxon>Mortierellales</taxon>
        <taxon>Mortierellaceae</taxon>
        <taxon>Actinomortierella</taxon>
    </lineage>
</organism>
<feature type="compositionally biased region" description="Gly residues" evidence="6">
    <location>
        <begin position="898"/>
        <end position="907"/>
    </location>
</feature>
<reference evidence="10" key="1">
    <citation type="journal article" date="2020" name="Fungal Divers.">
        <title>Resolving the Mortierellaceae phylogeny through synthesis of multi-gene phylogenetics and phylogenomics.</title>
        <authorList>
            <person name="Vandepol N."/>
            <person name="Liber J."/>
            <person name="Desiro A."/>
            <person name="Na H."/>
            <person name="Kennedy M."/>
            <person name="Barry K."/>
            <person name="Grigoriev I.V."/>
            <person name="Miller A.N."/>
            <person name="O'Donnell K."/>
            <person name="Stajich J.E."/>
            <person name="Bonito G."/>
        </authorList>
    </citation>
    <scope>NUCLEOTIDE SEQUENCE</scope>
    <source>
        <strain evidence="10">BC1065</strain>
    </source>
</reference>
<evidence type="ECO:0000313" key="10">
    <source>
        <dbReference type="EMBL" id="KAG0255851.1"/>
    </source>
</evidence>
<feature type="region of interest" description="Disordered" evidence="6">
    <location>
        <begin position="957"/>
        <end position="993"/>
    </location>
</feature>
<feature type="compositionally biased region" description="Acidic residues" evidence="6">
    <location>
        <begin position="981"/>
        <end position="990"/>
    </location>
</feature>
<dbReference type="Pfam" id="PF11815">
    <property type="entry name" value="DUF3336"/>
    <property type="match status" value="1"/>
</dbReference>
<keyword evidence="2 5" id="KW-0378">Hydrolase</keyword>
<feature type="transmembrane region" description="Helical" evidence="7">
    <location>
        <begin position="322"/>
        <end position="348"/>
    </location>
</feature>
<dbReference type="Gene3D" id="3.40.1090.10">
    <property type="entry name" value="Cytosolic phospholipase A2 catalytic domain"/>
    <property type="match status" value="2"/>
</dbReference>
<dbReference type="EMBL" id="JAAAJB010000438">
    <property type="protein sequence ID" value="KAG0255851.1"/>
    <property type="molecule type" value="Genomic_DNA"/>
</dbReference>
<dbReference type="OrthoDB" id="15478at2759"/>
<dbReference type="PROSITE" id="PS51635">
    <property type="entry name" value="PNPLA"/>
    <property type="match status" value="1"/>
</dbReference>
<dbReference type="CDD" id="cd07232">
    <property type="entry name" value="Pat_PLPL"/>
    <property type="match status" value="1"/>
</dbReference>
<evidence type="ECO:0000256" key="2">
    <source>
        <dbReference type="ARBA" id="ARBA00022801"/>
    </source>
</evidence>
<dbReference type="SUPFAM" id="SSF52151">
    <property type="entry name" value="FabD/lysophospholipase-like"/>
    <property type="match status" value="1"/>
</dbReference>
<dbReference type="InterPro" id="IPR050301">
    <property type="entry name" value="NTE"/>
</dbReference>
<dbReference type="GO" id="GO:0016042">
    <property type="term" value="P:lipid catabolic process"/>
    <property type="evidence" value="ECO:0007669"/>
    <property type="project" value="UniProtKB-UniRule"/>
</dbReference>
<dbReference type="GO" id="GO:0004806">
    <property type="term" value="F:triacylglycerol lipase activity"/>
    <property type="evidence" value="ECO:0007669"/>
    <property type="project" value="InterPro"/>
</dbReference>
<evidence type="ECO:0008006" key="12">
    <source>
        <dbReference type="Google" id="ProtNLM"/>
    </source>
</evidence>
<evidence type="ECO:0000259" key="9">
    <source>
        <dbReference type="PROSITE" id="PS51635"/>
    </source>
</evidence>
<dbReference type="AlphaFoldDB" id="A0A9P6U1Q0"/>
<dbReference type="InterPro" id="IPR021771">
    <property type="entry name" value="Triacylglycerol_lipase_N"/>
</dbReference>
<dbReference type="GO" id="GO:0016747">
    <property type="term" value="F:acyltransferase activity, transferring groups other than amino-acyl groups"/>
    <property type="evidence" value="ECO:0007669"/>
    <property type="project" value="InterPro"/>
</dbReference>
<keyword evidence="7" id="KW-0472">Membrane</keyword>
<evidence type="ECO:0000256" key="1">
    <source>
        <dbReference type="ARBA" id="ARBA00006104"/>
    </source>
</evidence>
<feature type="domain" description="N-acetyltransferase" evidence="8">
    <location>
        <begin position="101"/>
        <end position="255"/>
    </location>
</feature>
<feature type="region of interest" description="Disordered" evidence="6">
    <location>
        <begin position="852"/>
        <end position="941"/>
    </location>
</feature>
<evidence type="ECO:0000256" key="4">
    <source>
        <dbReference type="ARBA" id="ARBA00023098"/>
    </source>
</evidence>
<feature type="active site" description="Proton acceptor" evidence="5">
    <location>
        <position position="684"/>
    </location>
</feature>
<dbReference type="InterPro" id="IPR002641">
    <property type="entry name" value="PNPLA_dom"/>
</dbReference>
<feature type="compositionally biased region" description="Basic and acidic residues" evidence="6">
    <location>
        <begin position="959"/>
        <end position="973"/>
    </location>
</feature>
<dbReference type="Pfam" id="PF01734">
    <property type="entry name" value="Patatin"/>
    <property type="match status" value="1"/>
</dbReference>
<feature type="active site" description="Nucleophile" evidence="5">
    <location>
        <position position="538"/>
    </location>
</feature>
<feature type="domain" description="PNPLA" evidence="9">
    <location>
        <begin position="505"/>
        <end position="697"/>
    </location>
</feature>
<gene>
    <name evidence="10" type="ORF">DFQ27_006024</name>
</gene>
<feature type="short sequence motif" description="GXSXG" evidence="5">
    <location>
        <begin position="536"/>
        <end position="540"/>
    </location>
</feature>
<dbReference type="SUPFAM" id="SSF55729">
    <property type="entry name" value="Acyl-CoA N-acyltransferases (Nat)"/>
    <property type="match status" value="1"/>
</dbReference>
<sequence>MAVQPLSARNAASVSTLIFDSHMALVPKTFQFLKLKPFVGIILVVIATAVYKFRGSSVSSVTEVLSILSGSIIAAQIILFLVILHRASSDAGTVDAVGGLARFELLEEKELAAMGNAKDEEDSKKKKKNNDGAEATAEEAAAAMVVPGKDNQFWVLEFNEVVFGCIGAIVEKSKGTATLVHWAVDGKQQRKGAGDFLLRRAMDDLSMDKRIERINVHLKGEQVPALRLFFRYGFDQVQREDWYLGEKVTLSITAKQWIKNKDKYDVSEFDLDFHNEEEILAFREAIENAGKVDSTEQISAMTDFIPVQQKPRKRRHRSQYRGYSYTLLRAPLMILVFSVIAVEFFLYVTVRQIVNCWEYFVTWRGRRNRLRKALRSATTYGEWKEAALALDTYLGKDEWRNDPEFGFCDYQLLGKVNRKMYLDRQANRVDELKDVLQGVVKSNFAGVENTRLYSHTYWGTKRPVEDYVQEVTQSLEAVTESKHLTDEDKRQFLKHIYKNYGRTALCLSGGAGFGYYHLGVVRALLDAGVLPQVITGTSAGALLAALVGCRTDEELDEVLVPQLAHKFTACNENIFTWFPRLLRHGARFDAVDWARKVQWITRGSTTFLEAYERTGRILNISVIPYDPHSPPKLLNYLTTPDCVIWSSVIASAAIPGVLNPVVLMRKRPDGSLVPFSYGGRGYKDGSLRADIPLQALHTHFNVNYTIVSQVNPHIHLFFYAARGSVGRPVSHLYGEGWRGGFLAASIEQFLKLDMSKWLKVLRDLELLPRFMNQDWSFIWLQKFDGHVTILPKSRLSDWLHLLTDPDEKRLAHHLEVGMKQTFPKLHMIANRLRIERTIAQCRAEIKGRLDSRRMMRQPSDGTYGNTGGGSHAPLLLSEDSENTMKTRRKAAAAAAAGLNGGAGGGGRQAHWRTNNSNEYDDEEMEGGGSQGGGNNGVSLNGRKRRVASWPGLRYALGREAVESQRRRNEEHGGPYESESGSIEDGDELGSYDERKPVAVDLFDEEFEDKDVAEAPRE</sequence>
<keyword evidence="4 5" id="KW-0443">Lipid metabolism</keyword>
<evidence type="ECO:0000256" key="5">
    <source>
        <dbReference type="PROSITE-ProRule" id="PRU01161"/>
    </source>
</evidence>
<feature type="transmembrane region" description="Helical" evidence="7">
    <location>
        <begin position="35"/>
        <end position="53"/>
    </location>
</feature>
<proteinExistence type="inferred from homology"/>
<evidence type="ECO:0000256" key="6">
    <source>
        <dbReference type="SAM" id="MobiDB-lite"/>
    </source>
</evidence>
<keyword evidence="7" id="KW-0812">Transmembrane</keyword>
<keyword evidence="11" id="KW-1185">Reference proteome</keyword>
<dbReference type="PANTHER" id="PTHR14226:SF66">
    <property type="entry name" value="TRIACYLGLYCEROL LIPASE PTL2"/>
    <property type="match status" value="1"/>
</dbReference>
<dbReference type="InterPro" id="IPR016181">
    <property type="entry name" value="Acyl_CoA_acyltransferase"/>
</dbReference>
<evidence type="ECO:0000256" key="3">
    <source>
        <dbReference type="ARBA" id="ARBA00022963"/>
    </source>
</evidence>
<evidence type="ECO:0000256" key="7">
    <source>
        <dbReference type="SAM" id="Phobius"/>
    </source>
</evidence>
<dbReference type="InterPro" id="IPR016035">
    <property type="entry name" value="Acyl_Trfase/lysoPLipase"/>
</dbReference>
<dbReference type="GO" id="GO:0006641">
    <property type="term" value="P:triglyceride metabolic process"/>
    <property type="evidence" value="ECO:0007669"/>
    <property type="project" value="UniProtKB-ARBA"/>
</dbReference>
<dbReference type="PANTHER" id="PTHR14226">
    <property type="entry name" value="NEUROPATHY TARGET ESTERASE/SWISS CHEESE D.MELANOGASTER"/>
    <property type="match status" value="1"/>
</dbReference>
<comment type="caution">
    <text evidence="5">Lacks conserved residue(s) required for the propagation of feature annotation.</text>
</comment>
<feature type="transmembrane region" description="Helical" evidence="7">
    <location>
        <begin position="65"/>
        <end position="84"/>
    </location>
</feature>
<dbReference type="Proteomes" id="UP000807716">
    <property type="component" value="Unassembled WGS sequence"/>
</dbReference>
<dbReference type="Gene3D" id="3.40.630.30">
    <property type="match status" value="1"/>
</dbReference>
<accession>A0A9P6U1Q0</accession>
<comment type="caution">
    <text evidence="10">The sequence shown here is derived from an EMBL/GenBank/DDBJ whole genome shotgun (WGS) entry which is preliminary data.</text>
</comment>
<feature type="compositionally biased region" description="Gly residues" evidence="6">
    <location>
        <begin position="926"/>
        <end position="935"/>
    </location>
</feature>
<name>A0A9P6U1Q0_9FUNG</name>